<sequence length="92" mass="10062">MSHQILVLRVGGMRRRARSTQCLSLGFFKTILGLKGRVRSPPLSPTLPLTNAPSHQRSLSPTLPLTNAPSHQRSISPSFPFSNAPLPHNNTL</sequence>
<dbReference type="Proteomes" id="UP000800038">
    <property type="component" value="Unassembled WGS sequence"/>
</dbReference>
<feature type="compositionally biased region" description="Polar residues" evidence="1">
    <location>
        <begin position="51"/>
        <end position="81"/>
    </location>
</feature>
<evidence type="ECO:0000313" key="2">
    <source>
        <dbReference type="EMBL" id="KAF1937659.1"/>
    </source>
</evidence>
<dbReference type="EMBL" id="ML976130">
    <property type="protein sequence ID" value="KAF1937659.1"/>
    <property type="molecule type" value="Genomic_DNA"/>
</dbReference>
<evidence type="ECO:0000256" key="1">
    <source>
        <dbReference type="SAM" id="MobiDB-lite"/>
    </source>
</evidence>
<reference evidence="2" key="1">
    <citation type="journal article" date="2020" name="Stud. Mycol.">
        <title>101 Dothideomycetes genomes: a test case for predicting lifestyles and emergence of pathogens.</title>
        <authorList>
            <person name="Haridas S."/>
            <person name="Albert R."/>
            <person name="Binder M."/>
            <person name="Bloem J."/>
            <person name="Labutti K."/>
            <person name="Salamov A."/>
            <person name="Andreopoulos B."/>
            <person name="Baker S."/>
            <person name="Barry K."/>
            <person name="Bills G."/>
            <person name="Bluhm B."/>
            <person name="Cannon C."/>
            <person name="Castanera R."/>
            <person name="Culley D."/>
            <person name="Daum C."/>
            <person name="Ezra D."/>
            <person name="Gonzalez J."/>
            <person name="Henrissat B."/>
            <person name="Kuo A."/>
            <person name="Liang C."/>
            <person name="Lipzen A."/>
            <person name="Lutzoni F."/>
            <person name="Magnuson J."/>
            <person name="Mondo S."/>
            <person name="Nolan M."/>
            <person name="Ohm R."/>
            <person name="Pangilinan J."/>
            <person name="Park H.-J."/>
            <person name="Ramirez L."/>
            <person name="Alfaro M."/>
            <person name="Sun H."/>
            <person name="Tritt A."/>
            <person name="Yoshinaga Y."/>
            <person name="Zwiers L.-H."/>
            <person name="Turgeon B."/>
            <person name="Goodwin S."/>
            <person name="Spatafora J."/>
            <person name="Crous P."/>
            <person name="Grigoriev I."/>
        </authorList>
    </citation>
    <scope>NUCLEOTIDE SEQUENCE</scope>
    <source>
        <strain evidence="2">CBS 161.51</strain>
    </source>
</reference>
<gene>
    <name evidence="2" type="ORF">EJ02DRAFT_49282</name>
</gene>
<organism evidence="2 3">
    <name type="scientific">Clathrospora elynae</name>
    <dbReference type="NCBI Taxonomy" id="706981"/>
    <lineage>
        <taxon>Eukaryota</taxon>
        <taxon>Fungi</taxon>
        <taxon>Dikarya</taxon>
        <taxon>Ascomycota</taxon>
        <taxon>Pezizomycotina</taxon>
        <taxon>Dothideomycetes</taxon>
        <taxon>Pleosporomycetidae</taxon>
        <taxon>Pleosporales</taxon>
        <taxon>Diademaceae</taxon>
        <taxon>Clathrospora</taxon>
    </lineage>
</organism>
<feature type="region of interest" description="Disordered" evidence="1">
    <location>
        <begin position="38"/>
        <end position="92"/>
    </location>
</feature>
<accession>A0A6A5SDU3</accession>
<evidence type="ECO:0000313" key="3">
    <source>
        <dbReference type="Proteomes" id="UP000800038"/>
    </source>
</evidence>
<keyword evidence="3" id="KW-1185">Reference proteome</keyword>
<proteinExistence type="predicted"/>
<protein>
    <submittedName>
        <fullName evidence="2">Uncharacterized protein</fullName>
    </submittedName>
</protein>
<dbReference type="AlphaFoldDB" id="A0A6A5SDU3"/>
<name>A0A6A5SDU3_9PLEO</name>